<dbReference type="GO" id="GO:0051539">
    <property type="term" value="F:4 iron, 4 sulfur cluster binding"/>
    <property type="evidence" value="ECO:0007669"/>
    <property type="project" value="UniProtKB-UniRule"/>
</dbReference>
<keyword evidence="6" id="KW-0408">Iron</keyword>
<dbReference type="InterPro" id="IPR045028">
    <property type="entry name" value="DinG/Rad3-like"/>
</dbReference>
<dbReference type="InterPro" id="IPR006555">
    <property type="entry name" value="ATP-dep_Helicase_C"/>
</dbReference>
<dbReference type="FunFam" id="3.40.50.300:FF:000437">
    <property type="entry name" value="ATP-dependent DNA helicase DinG"/>
    <property type="match status" value="1"/>
</dbReference>
<feature type="binding site" evidence="6">
    <location>
        <position position="217"/>
    </location>
    <ligand>
        <name>[4Fe-4S] cluster</name>
        <dbReference type="ChEBI" id="CHEBI:49883"/>
    </ligand>
</feature>
<name>A0A2S5DFM3_9NEIS</name>
<dbReference type="InterPro" id="IPR014013">
    <property type="entry name" value="Helic_SF1/SF2_ATP-bd_DinG/Rad3"/>
</dbReference>
<dbReference type="NCBIfam" id="NF008729">
    <property type="entry name" value="PRK11747.1"/>
    <property type="match status" value="1"/>
</dbReference>
<dbReference type="GO" id="GO:0009432">
    <property type="term" value="P:SOS response"/>
    <property type="evidence" value="ECO:0007669"/>
    <property type="project" value="TreeGrafter"/>
</dbReference>
<proteinExistence type="inferred from homology"/>
<evidence type="ECO:0000313" key="8">
    <source>
        <dbReference type="EMBL" id="POZ61886.1"/>
    </source>
</evidence>
<keyword evidence="5 6" id="KW-0238">DNA-binding</keyword>
<dbReference type="AlphaFoldDB" id="A0A2S5DFM3"/>
<reference evidence="9" key="1">
    <citation type="submission" date="2018-02" db="EMBL/GenBank/DDBJ databases">
        <authorList>
            <person name="O'Hara-Hanley K."/>
            <person name="Soby S."/>
        </authorList>
    </citation>
    <scope>NUCLEOTIDE SEQUENCE [LARGE SCALE GENOMIC DNA]</scope>
    <source>
        <strain evidence="9">MWU14-2602</strain>
    </source>
</reference>
<feature type="binding site" evidence="6">
    <location>
        <position position="212"/>
    </location>
    <ligand>
        <name>[4Fe-4S] cluster</name>
        <dbReference type="ChEBI" id="CHEBI:49883"/>
    </ligand>
</feature>
<dbReference type="GO" id="GO:0003677">
    <property type="term" value="F:DNA binding"/>
    <property type="evidence" value="ECO:0007669"/>
    <property type="project" value="UniProtKB-UniRule"/>
</dbReference>
<dbReference type="Gene3D" id="3.40.50.300">
    <property type="entry name" value="P-loop containing nucleotide triphosphate hydrolases"/>
    <property type="match status" value="2"/>
</dbReference>
<dbReference type="InterPro" id="IPR039000">
    <property type="entry name" value="DinG_proteobact"/>
</dbReference>
<keyword evidence="6" id="KW-0411">Iron-sulfur</keyword>
<comment type="cofactor">
    <cofactor evidence="6">
        <name>[4Fe-4S] cluster</name>
        <dbReference type="ChEBI" id="CHEBI:49883"/>
    </cofactor>
    <text evidence="6">Binds 1 [4Fe-4S] cluster.</text>
</comment>
<evidence type="ECO:0000256" key="6">
    <source>
        <dbReference type="HAMAP-Rule" id="MF_02205"/>
    </source>
</evidence>
<dbReference type="OrthoDB" id="9805194at2"/>
<feature type="binding site" evidence="6">
    <location>
        <position position="136"/>
    </location>
    <ligand>
        <name>[4Fe-4S] cluster</name>
        <dbReference type="ChEBI" id="CHEBI:49883"/>
    </ligand>
</feature>
<evidence type="ECO:0000259" key="7">
    <source>
        <dbReference type="PROSITE" id="PS51193"/>
    </source>
</evidence>
<dbReference type="HAMAP" id="MF_02205">
    <property type="entry name" value="DinG_proteobact"/>
    <property type="match status" value="1"/>
</dbReference>
<keyword evidence="9" id="KW-1185">Reference proteome</keyword>
<dbReference type="Pfam" id="PF13307">
    <property type="entry name" value="Helicase_C_2"/>
    <property type="match status" value="1"/>
</dbReference>
<keyword evidence="6" id="KW-0413">Isomerase</keyword>
<dbReference type="InterPro" id="IPR027417">
    <property type="entry name" value="P-loop_NTPase"/>
</dbReference>
<dbReference type="GO" id="GO:0046872">
    <property type="term" value="F:metal ion binding"/>
    <property type="evidence" value="ECO:0007669"/>
    <property type="project" value="UniProtKB-KW"/>
</dbReference>
<evidence type="ECO:0000256" key="1">
    <source>
        <dbReference type="ARBA" id="ARBA00022485"/>
    </source>
</evidence>
<keyword evidence="6 8" id="KW-0347">Helicase</keyword>
<dbReference type="EMBL" id="PQWB01000043">
    <property type="protein sequence ID" value="POZ61886.1"/>
    <property type="molecule type" value="Genomic_DNA"/>
</dbReference>
<sequence>MLTDAEKDAIRDHYRAISDRLPGFRPRAAQRRMLAEIANTLARARARAQEKVDDEWPEREGESIAVIEGPTGVGKSLAYLLAGGVMARARGKKLVVTSATVALQEQLVNRDLPFVVENSGLPLTFALAKGRGRYLCPYRLYGLTAQHAQQSLLQPDPMMALWDHKPEQAELDALSAMADAFHQRKWNGDRDSWETIVEDGLWARVTNDRHGCLKTACPNRVECPFYLARDTLENVDVVVANHDLMLADVSMGGGIILPSPEESFYCIDEAHHLAKKAVNQFAAEHSLGQALGWLDKVGAVVVHAEAHTGKAELASNAIDSAAACVETLTEWQWLLGSEDALAASSDNLEPSWLIEDGVLPERLKASAANMAISARALSKQLDDMGNALSEARKDKSGDADLDKTATELGFLIGRAEQLMAVWDLFDTETAENAPPIAKWITRRAEGKGDYLFSASPVSAAASLAATLWRRAAGAILTSATLRSLGDFELLLSQTGLKWLPKVNCLALDSPFNFDEQGELYLPPLLASPKDPGGHTREIIEWLPKLVDLTEPVGTLVLFSSRKQMQEVAAGLPAELRDRLLIQGDIPKRTLLDTHHQRLKDQQASVIFGLDSFSEGLDLPGESCVHVIIAKLPFAMPDDPVGKTLSRWIEKRGGNPFIELTVPEASIKLVQAVGRLIRTERDYGRVTILDNRLTRQSYGKKLLASLPPFKRI</sequence>
<evidence type="ECO:0000313" key="9">
    <source>
        <dbReference type="Proteomes" id="UP000237082"/>
    </source>
</evidence>
<evidence type="ECO:0000256" key="5">
    <source>
        <dbReference type="ARBA" id="ARBA00023125"/>
    </source>
</evidence>
<evidence type="ECO:0000256" key="2">
    <source>
        <dbReference type="ARBA" id="ARBA00022741"/>
    </source>
</evidence>
<keyword evidence="6" id="KW-0479">Metal-binding</keyword>
<evidence type="ECO:0000256" key="4">
    <source>
        <dbReference type="ARBA" id="ARBA00022840"/>
    </source>
</evidence>
<dbReference type="EC" id="5.6.2.3" evidence="6"/>
<dbReference type="GO" id="GO:0005524">
    <property type="term" value="F:ATP binding"/>
    <property type="evidence" value="ECO:0007669"/>
    <property type="project" value="UniProtKB-UniRule"/>
</dbReference>
<comment type="function">
    <text evidence="6">DNA-dependent ATPase and 5'-3' DNA helicase. Unwinds D-loops, R-loops, forked DNA and G-quadruplex DNA.</text>
</comment>
<dbReference type="SMART" id="SM00491">
    <property type="entry name" value="HELICc2"/>
    <property type="match status" value="1"/>
</dbReference>
<comment type="catalytic activity">
    <reaction evidence="6">
        <text>ATP + H2O = ADP + phosphate + H(+)</text>
        <dbReference type="Rhea" id="RHEA:13065"/>
        <dbReference type="ChEBI" id="CHEBI:15377"/>
        <dbReference type="ChEBI" id="CHEBI:15378"/>
        <dbReference type="ChEBI" id="CHEBI:30616"/>
        <dbReference type="ChEBI" id="CHEBI:43474"/>
        <dbReference type="ChEBI" id="CHEBI:456216"/>
        <dbReference type="EC" id="5.6.2.3"/>
    </reaction>
</comment>
<dbReference type="GO" id="GO:0043139">
    <property type="term" value="F:5'-3' DNA helicase activity"/>
    <property type="evidence" value="ECO:0007669"/>
    <property type="project" value="UniProtKB-UniRule"/>
</dbReference>
<dbReference type="Proteomes" id="UP000237082">
    <property type="component" value="Unassembled WGS sequence"/>
</dbReference>
<comment type="caution">
    <text evidence="8">The sequence shown here is derived from an EMBL/GenBank/DDBJ whole genome shotgun (WGS) entry which is preliminary data.</text>
</comment>
<dbReference type="GO" id="GO:0016887">
    <property type="term" value="F:ATP hydrolysis activity"/>
    <property type="evidence" value="ECO:0007669"/>
    <property type="project" value="RHEA"/>
</dbReference>
<dbReference type="PANTHER" id="PTHR11472">
    <property type="entry name" value="DNA REPAIR DEAD HELICASE RAD3/XP-D SUBFAMILY MEMBER"/>
    <property type="match status" value="1"/>
</dbReference>
<dbReference type="PANTHER" id="PTHR11472:SF59">
    <property type="entry name" value="ATP-DEPENDENT DNA HELICASE DING"/>
    <property type="match status" value="1"/>
</dbReference>
<dbReference type="PROSITE" id="PS51193">
    <property type="entry name" value="HELICASE_ATP_BIND_2"/>
    <property type="match status" value="1"/>
</dbReference>
<keyword evidence="1 6" id="KW-0004">4Fe-4S</keyword>
<evidence type="ECO:0000256" key="3">
    <source>
        <dbReference type="ARBA" id="ARBA00022801"/>
    </source>
</evidence>
<feature type="domain" description="Helicase ATP-binding" evidence="7">
    <location>
        <begin position="16"/>
        <end position="321"/>
    </location>
</feature>
<feature type="binding site" evidence="6">
    <location>
        <position position="223"/>
    </location>
    <ligand>
        <name>[4Fe-4S] cluster</name>
        <dbReference type="ChEBI" id="CHEBI:49883"/>
    </ligand>
</feature>
<protein>
    <recommendedName>
        <fullName evidence="6">ATP-dependent DNA helicase DinG</fullName>
        <ecNumber evidence="6">5.6.2.3</ecNumber>
    </recommendedName>
    <alternativeName>
        <fullName evidence="6">DNA 5'-3' helicase DinG</fullName>
    </alternativeName>
</protein>
<keyword evidence="4 6" id="KW-0067">ATP-binding</keyword>
<keyword evidence="3 6" id="KW-0378">Hydrolase</keyword>
<gene>
    <name evidence="6" type="primary">dinG</name>
    <name evidence="8" type="ORF">C2I19_11340</name>
</gene>
<accession>A0A2S5DFM3</accession>
<keyword evidence="2 6" id="KW-0547">Nucleotide-binding</keyword>
<dbReference type="SUPFAM" id="SSF52540">
    <property type="entry name" value="P-loop containing nucleoside triphosphate hydrolases"/>
    <property type="match status" value="1"/>
</dbReference>
<dbReference type="GO" id="GO:0033677">
    <property type="term" value="F:DNA/RNA helicase activity"/>
    <property type="evidence" value="ECO:0007669"/>
    <property type="project" value="TreeGrafter"/>
</dbReference>
<dbReference type="GO" id="GO:0006281">
    <property type="term" value="P:DNA repair"/>
    <property type="evidence" value="ECO:0007669"/>
    <property type="project" value="TreeGrafter"/>
</dbReference>
<dbReference type="RefSeq" id="WP_103902821.1">
    <property type="nucleotide sequence ID" value="NZ_PQWB01000043.1"/>
</dbReference>
<organism evidence="8 9">
    <name type="scientific">Chromobacterium alticapitis</name>
    <dbReference type="NCBI Taxonomy" id="2073169"/>
    <lineage>
        <taxon>Bacteria</taxon>
        <taxon>Pseudomonadati</taxon>
        <taxon>Pseudomonadota</taxon>
        <taxon>Betaproteobacteria</taxon>
        <taxon>Neisseriales</taxon>
        <taxon>Chromobacteriaceae</taxon>
        <taxon>Chromobacterium</taxon>
    </lineage>
</organism>
<comment type="similarity">
    <text evidence="6">Belongs to the helicase family. DinG subfamily. Type 1 sub-subfamily.</text>
</comment>